<sequence>MARILITGSSDGIGSLCARVFVKDGHKVVLHARSEQRAKDATNLCPGAETVVVADLSNIAEMKRMAEEVNKLGDFDVVIHNAGLYRGPFQRTEDGYPSQFAVNTVAPFILTCLIKRPKRLIYLTSIFHQSCDPSLNDITWKNRGEEQWNDNQGYHDTKFHTVLLANAVARRWPHVLSNALDPGWVPTKMGGSNATGDINDTVKTYELLAVGDVHTTGKYFCDSKEANPIEPALDTKLQDRFIDIMEDITGIKLPEENLPSGTSTSTR</sequence>
<dbReference type="EMBL" id="ML975181">
    <property type="protein sequence ID" value="KAF1808656.1"/>
    <property type="molecule type" value="Genomic_DNA"/>
</dbReference>
<comment type="similarity">
    <text evidence="1">Belongs to the short-chain dehydrogenases/reductases (SDR) family.</text>
</comment>
<dbReference type="PANTHER" id="PTHR24320:SF274">
    <property type="entry name" value="CHAIN DEHYDROGENASE, PUTATIVE (AFU_ORTHOLOGUE AFUA_4G00440)-RELATED"/>
    <property type="match status" value="1"/>
</dbReference>
<reference evidence="5" key="3">
    <citation type="submission" date="2025-04" db="UniProtKB">
        <authorList>
            <consortium name="RefSeq"/>
        </authorList>
    </citation>
    <scope>IDENTIFICATION</scope>
    <source>
        <strain evidence="5">CBS 781.70</strain>
    </source>
</reference>
<dbReference type="InterPro" id="IPR036291">
    <property type="entry name" value="NAD(P)-bd_dom_sf"/>
</dbReference>
<reference evidence="3 5" key="1">
    <citation type="submission" date="2020-01" db="EMBL/GenBank/DDBJ databases">
        <authorList>
            <consortium name="DOE Joint Genome Institute"/>
            <person name="Haridas S."/>
            <person name="Albert R."/>
            <person name="Binder M."/>
            <person name="Bloem J."/>
            <person name="Labutti K."/>
            <person name="Salamov A."/>
            <person name="Andreopoulos B."/>
            <person name="Baker S.E."/>
            <person name="Barry K."/>
            <person name="Bills G."/>
            <person name="Bluhm B.H."/>
            <person name="Cannon C."/>
            <person name="Castanera R."/>
            <person name="Culley D.E."/>
            <person name="Daum C."/>
            <person name="Ezra D."/>
            <person name="Gonzalez J.B."/>
            <person name="Henrissat B."/>
            <person name="Kuo A."/>
            <person name="Liang C."/>
            <person name="Lipzen A."/>
            <person name="Lutzoni F."/>
            <person name="Magnuson J."/>
            <person name="Mondo S."/>
            <person name="Nolan M."/>
            <person name="Ohm R."/>
            <person name="Pangilinan J."/>
            <person name="Park H.-J."/>
            <person name="Ramirez L."/>
            <person name="Alfaro M."/>
            <person name="Sun H."/>
            <person name="Tritt A."/>
            <person name="Yoshinaga Y."/>
            <person name="Zwiers L.-H."/>
            <person name="Turgeon B.G."/>
            <person name="Goodwin S.B."/>
            <person name="Spatafora J.W."/>
            <person name="Crous P.W."/>
            <person name="Grigoriev I.V."/>
        </authorList>
    </citation>
    <scope>NUCLEOTIDE SEQUENCE</scope>
    <source>
        <strain evidence="3 5">CBS 781.70</strain>
    </source>
</reference>
<name>A0A6G1FSE4_9PEZI</name>
<dbReference type="Pfam" id="PF00106">
    <property type="entry name" value="adh_short"/>
    <property type="match status" value="1"/>
</dbReference>
<keyword evidence="4" id="KW-1185">Reference proteome</keyword>
<evidence type="ECO:0000313" key="3">
    <source>
        <dbReference type="EMBL" id="KAF1808656.1"/>
    </source>
</evidence>
<dbReference type="GO" id="GO:0016491">
    <property type="term" value="F:oxidoreductase activity"/>
    <property type="evidence" value="ECO:0007669"/>
    <property type="project" value="UniProtKB-KW"/>
</dbReference>
<gene>
    <name evidence="3 5" type="ORF">P152DRAFT_462373</name>
</gene>
<evidence type="ECO:0000313" key="4">
    <source>
        <dbReference type="Proteomes" id="UP000504638"/>
    </source>
</evidence>
<dbReference type="PANTHER" id="PTHR24320">
    <property type="entry name" value="RETINOL DEHYDROGENASE"/>
    <property type="match status" value="1"/>
</dbReference>
<organism evidence="3">
    <name type="scientific">Eremomyces bilateralis CBS 781.70</name>
    <dbReference type="NCBI Taxonomy" id="1392243"/>
    <lineage>
        <taxon>Eukaryota</taxon>
        <taxon>Fungi</taxon>
        <taxon>Dikarya</taxon>
        <taxon>Ascomycota</taxon>
        <taxon>Pezizomycotina</taxon>
        <taxon>Dothideomycetes</taxon>
        <taxon>Dothideomycetes incertae sedis</taxon>
        <taxon>Eremomycetales</taxon>
        <taxon>Eremomycetaceae</taxon>
        <taxon>Eremomyces</taxon>
    </lineage>
</organism>
<dbReference type="SUPFAM" id="SSF51735">
    <property type="entry name" value="NAD(P)-binding Rossmann-fold domains"/>
    <property type="match status" value="1"/>
</dbReference>
<dbReference type="AlphaFoldDB" id="A0A6G1FSE4"/>
<evidence type="ECO:0000256" key="2">
    <source>
        <dbReference type="ARBA" id="ARBA00023002"/>
    </source>
</evidence>
<dbReference type="Proteomes" id="UP000504638">
    <property type="component" value="Unplaced"/>
</dbReference>
<dbReference type="Gene3D" id="3.40.50.720">
    <property type="entry name" value="NAD(P)-binding Rossmann-like Domain"/>
    <property type="match status" value="1"/>
</dbReference>
<reference evidence="5" key="2">
    <citation type="submission" date="2020-04" db="EMBL/GenBank/DDBJ databases">
        <authorList>
            <consortium name="NCBI Genome Project"/>
        </authorList>
    </citation>
    <scope>NUCLEOTIDE SEQUENCE</scope>
    <source>
        <strain evidence="5">CBS 781.70</strain>
    </source>
</reference>
<dbReference type="InterPro" id="IPR002347">
    <property type="entry name" value="SDR_fam"/>
</dbReference>
<proteinExistence type="inferred from homology"/>
<keyword evidence="2" id="KW-0560">Oxidoreductase</keyword>
<evidence type="ECO:0000313" key="5">
    <source>
        <dbReference type="RefSeq" id="XP_033530287.1"/>
    </source>
</evidence>
<protein>
    <submittedName>
        <fullName evidence="3 5">NAD(P)-binding protein</fullName>
    </submittedName>
</protein>
<accession>A0A6G1FSE4</accession>
<dbReference type="RefSeq" id="XP_033530287.1">
    <property type="nucleotide sequence ID" value="XM_033680330.1"/>
</dbReference>
<evidence type="ECO:0000256" key="1">
    <source>
        <dbReference type="ARBA" id="ARBA00006484"/>
    </source>
</evidence>
<dbReference type="OrthoDB" id="191139at2759"/>
<dbReference type="GeneID" id="54420900"/>
<dbReference type="PRINTS" id="PR00081">
    <property type="entry name" value="GDHRDH"/>
</dbReference>